<evidence type="ECO:0000313" key="1">
    <source>
        <dbReference type="EMBL" id="KRQ03554.1"/>
    </source>
</evidence>
<keyword evidence="2" id="KW-1185">Reference proteome</keyword>
<dbReference type="Proteomes" id="UP000051936">
    <property type="component" value="Unassembled WGS sequence"/>
</dbReference>
<dbReference type="EMBL" id="LJYG01000108">
    <property type="protein sequence ID" value="KRQ03554.1"/>
    <property type="molecule type" value="Genomic_DNA"/>
</dbReference>
<comment type="caution">
    <text evidence="1">The sequence shown here is derived from an EMBL/GenBank/DDBJ whole genome shotgun (WGS) entry which is preliminary data.</text>
</comment>
<name>A0A0R3D873_9BRAD</name>
<accession>A0A0R3D873</accession>
<protein>
    <submittedName>
        <fullName evidence="1">Uncharacterized protein</fullName>
    </submittedName>
</protein>
<dbReference type="RefSeq" id="WP_057756145.1">
    <property type="nucleotide sequence ID" value="NZ_LJYG01000108.1"/>
</dbReference>
<gene>
    <name evidence="1" type="ORF">AOQ71_33235</name>
</gene>
<reference evidence="1 2" key="1">
    <citation type="submission" date="2015-09" db="EMBL/GenBank/DDBJ databases">
        <title>Draft Genome Sequence of Bradyrhizobium manausense Strain BR 3351T, a Novel Symbiotic Nitrogen-Fixing Alphaproteobacterium Isolated from Brazilian Amazon Rain Forest.</title>
        <authorList>
            <person name="De Araujo J.L."/>
            <person name="Zilli J.E."/>
        </authorList>
    </citation>
    <scope>NUCLEOTIDE SEQUENCE [LARGE SCALE GENOMIC DNA]</scope>
    <source>
        <strain evidence="1 2">BR3351</strain>
    </source>
</reference>
<proteinExistence type="predicted"/>
<dbReference type="AlphaFoldDB" id="A0A0R3D873"/>
<dbReference type="OrthoDB" id="9927720at2"/>
<sequence>MAAKKKAEGEGPLAKDFVAVRVNLTSEQLDQVLTALGVAKKHRASFVPGAAFIVQKKKPAAKKSQRRPAKK</sequence>
<evidence type="ECO:0000313" key="2">
    <source>
        <dbReference type="Proteomes" id="UP000051936"/>
    </source>
</evidence>
<organism evidence="1 2">
    <name type="scientific">Bradyrhizobium manausense</name>
    <dbReference type="NCBI Taxonomy" id="989370"/>
    <lineage>
        <taxon>Bacteria</taxon>
        <taxon>Pseudomonadati</taxon>
        <taxon>Pseudomonadota</taxon>
        <taxon>Alphaproteobacteria</taxon>
        <taxon>Hyphomicrobiales</taxon>
        <taxon>Nitrobacteraceae</taxon>
        <taxon>Bradyrhizobium</taxon>
    </lineage>
</organism>